<protein>
    <recommendedName>
        <fullName evidence="4">Histidine kinase N-terminal 7TM region domain-containing protein</fullName>
    </recommendedName>
</protein>
<gene>
    <name evidence="2" type="ORF">DHV22_03390</name>
</gene>
<feature type="transmembrane region" description="Helical" evidence="1">
    <location>
        <begin position="77"/>
        <end position="96"/>
    </location>
</feature>
<reference evidence="2 3" key="1">
    <citation type="journal article" date="2018" name="Nat. Biotechnol.">
        <title>A standardized bacterial taxonomy based on genome phylogeny substantially revises the tree of life.</title>
        <authorList>
            <person name="Parks D.H."/>
            <person name="Chuvochina M."/>
            <person name="Waite D.W."/>
            <person name="Rinke C."/>
            <person name="Skarshewski A."/>
            <person name="Chaumeil P.A."/>
            <person name="Hugenholtz P."/>
        </authorList>
    </citation>
    <scope>NUCLEOTIDE SEQUENCE [LARGE SCALE GENOMIC DNA]</scope>
    <source>
        <strain evidence="2">UBA10227</strain>
    </source>
</reference>
<evidence type="ECO:0000256" key="1">
    <source>
        <dbReference type="SAM" id="Phobius"/>
    </source>
</evidence>
<feature type="transmembrane region" description="Helical" evidence="1">
    <location>
        <begin position="210"/>
        <end position="229"/>
    </location>
</feature>
<feature type="transmembrane region" description="Helical" evidence="1">
    <location>
        <begin position="38"/>
        <end position="57"/>
    </location>
</feature>
<evidence type="ECO:0000313" key="2">
    <source>
        <dbReference type="EMBL" id="HCY80701.1"/>
    </source>
</evidence>
<feature type="transmembrane region" description="Helical" evidence="1">
    <location>
        <begin position="171"/>
        <end position="190"/>
    </location>
</feature>
<keyword evidence="1" id="KW-0812">Transmembrane</keyword>
<evidence type="ECO:0008006" key="4">
    <source>
        <dbReference type="Google" id="ProtNLM"/>
    </source>
</evidence>
<comment type="caution">
    <text evidence="2">The sequence shown here is derived from an EMBL/GenBank/DDBJ whole genome shotgun (WGS) entry which is preliminary data.</text>
</comment>
<name>A0A3D6BN87_9FLAO</name>
<dbReference type="Proteomes" id="UP000263268">
    <property type="component" value="Unassembled WGS sequence"/>
</dbReference>
<evidence type="ECO:0000313" key="3">
    <source>
        <dbReference type="Proteomes" id="UP000263268"/>
    </source>
</evidence>
<keyword evidence="1" id="KW-0472">Membrane</keyword>
<feature type="transmembrane region" description="Helical" evidence="1">
    <location>
        <begin position="6"/>
        <end position="26"/>
    </location>
</feature>
<keyword evidence="1" id="KW-1133">Transmembrane helix</keyword>
<proteinExistence type="predicted"/>
<organism evidence="2 3">
    <name type="scientific">Xanthomarina gelatinilytica</name>
    <dbReference type="NCBI Taxonomy" id="1137281"/>
    <lineage>
        <taxon>Bacteria</taxon>
        <taxon>Pseudomonadati</taxon>
        <taxon>Bacteroidota</taxon>
        <taxon>Flavobacteriia</taxon>
        <taxon>Flavobacteriales</taxon>
        <taxon>Flavobacteriaceae</taxon>
        <taxon>Xanthomarina</taxon>
    </lineage>
</organism>
<sequence length="237" mass="28125">MKDVLLQHYIYVYLAVILIAAVTGLLSLHKFKQSPVSYFIYFLLYVFITHVLGSYARILNYFNSYYIIENTVFRFNFWWFTLTWYIGSAMFFAWYYKKLLKNNFLKNILQYALYVFLAVSIGSIALNFQHFFDGTFKLIRIGNMSIIMLSAVFYIYELLHTKKILEFYKDIHFYISGILLIWLLLTIPLVHFVCGNAATDPNQAELKWLIMLYANIFMYLSFSLSLILINPKNDQAY</sequence>
<accession>A0A3D6BN87</accession>
<dbReference type="EMBL" id="DPRK01000056">
    <property type="protein sequence ID" value="HCY80701.1"/>
    <property type="molecule type" value="Genomic_DNA"/>
</dbReference>
<dbReference type="AlphaFoldDB" id="A0A3D6BN87"/>
<feature type="transmembrane region" description="Helical" evidence="1">
    <location>
        <begin position="138"/>
        <end position="159"/>
    </location>
</feature>
<feature type="transmembrane region" description="Helical" evidence="1">
    <location>
        <begin position="108"/>
        <end position="132"/>
    </location>
</feature>